<protein>
    <submittedName>
        <fullName evidence="2">Putative prophage LambdaBa01, positive control factor Xpf</fullName>
    </submittedName>
</protein>
<name>A0A1Q5SP19_9BACL</name>
<evidence type="ECO:0000256" key="1">
    <source>
        <dbReference type="SAM" id="Phobius"/>
    </source>
</evidence>
<evidence type="ECO:0000313" key="3">
    <source>
        <dbReference type="Proteomes" id="UP000186030"/>
    </source>
</evidence>
<keyword evidence="1" id="KW-1133">Transmembrane helix</keyword>
<gene>
    <name evidence="2" type="ORF">BRO54_3295</name>
</gene>
<reference evidence="2 3" key="1">
    <citation type="submission" date="2016-11" db="EMBL/GenBank/DDBJ databases">
        <authorList>
            <person name="Kadnikov V."/>
            <person name="Nazina T."/>
        </authorList>
    </citation>
    <scope>NUCLEOTIDE SEQUENCE [LARGE SCALE GENOMIC DNA]</scope>
    <source>
        <strain evidence="2 3">1017</strain>
    </source>
</reference>
<dbReference type="EMBL" id="MQMG01000055">
    <property type="protein sequence ID" value="OKO89744.1"/>
    <property type="molecule type" value="Genomic_DNA"/>
</dbReference>
<keyword evidence="1" id="KW-0812">Transmembrane</keyword>
<dbReference type="Proteomes" id="UP000186030">
    <property type="component" value="Unassembled WGS sequence"/>
</dbReference>
<feature type="transmembrane region" description="Helical" evidence="1">
    <location>
        <begin position="21"/>
        <end position="39"/>
    </location>
</feature>
<proteinExistence type="predicted"/>
<organism evidence="2 3">
    <name type="scientific">Geobacillus proteiniphilus</name>
    <dbReference type="NCBI Taxonomy" id="860353"/>
    <lineage>
        <taxon>Bacteria</taxon>
        <taxon>Bacillati</taxon>
        <taxon>Bacillota</taxon>
        <taxon>Bacilli</taxon>
        <taxon>Bacillales</taxon>
        <taxon>Anoxybacillaceae</taxon>
        <taxon>Geobacillus</taxon>
    </lineage>
</organism>
<accession>A0A1Q5SP19</accession>
<dbReference type="AlphaFoldDB" id="A0A1Q5SP19"/>
<sequence>MIERAERKIKKRIKESLFCLCGWRGFFIIYLSVGSAKMLL</sequence>
<comment type="caution">
    <text evidence="2">The sequence shown here is derived from an EMBL/GenBank/DDBJ whole genome shotgun (WGS) entry which is preliminary data.</text>
</comment>
<reference evidence="3" key="2">
    <citation type="submission" date="2017-01" db="EMBL/GenBank/DDBJ databases">
        <title>Genome sequencing and annotation of Geobacillus sp. 1017, a Hydrocarbon-Oxidizing Thermophilic Bacterium Isolated from a Heavy Oil Reservoir (China).</title>
        <authorList>
            <person name="Kadnikov V.V."/>
            <person name="Mardanov A.V."/>
            <person name="Poltaraus A.B."/>
            <person name="Sokolova D.S."/>
            <person name="Semenova E.M."/>
            <person name="Ravin N.V."/>
            <person name="Tourova T.P."/>
            <person name="Nazina T.N."/>
        </authorList>
    </citation>
    <scope>NUCLEOTIDE SEQUENCE [LARGE SCALE GENOMIC DNA]</scope>
    <source>
        <strain evidence="3">1017</strain>
    </source>
</reference>
<keyword evidence="1" id="KW-0472">Membrane</keyword>
<evidence type="ECO:0000313" key="2">
    <source>
        <dbReference type="EMBL" id="OKO89744.1"/>
    </source>
</evidence>